<evidence type="ECO:0000259" key="7">
    <source>
        <dbReference type="PROSITE" id="PS51686"/>
    </source>
</evidence>
<dbReference type="Proteomes" id="UP000001302">
    <property type="component" value="Chromosome"/>
</dbReference>
<feature type="region of interest" description="Disordered" evidence="6">
    <location>
        <begin position="1"/>
        <end position="28"/>
    </location>
</feature>
<reference evidence="9" key="1">
    <citation type="submission" date="2010-08" db="EMBL/GenBank/DDBJ databases">
        <title>Genome sequence of Parvularcula bermudensis HTCC2503.</title>
        <authorList>
            <person name="Kang D.-M."/>
            <person name="Oh H.-M."/>
            <person name="Cho J.-C."/>
        </authorList>
    </citation>
    <scope>NUCLEOTIDE SEQUENCE [LARGE SCALE GENOMIC DNA]</scope>
    <source>
        <strain evidence="9">ATCC BAA-594 / HTCC2503 / KCTC 12087</strain>
    </source>
</reference>
<name>E0TGE4_PARBH</name>
<feature type="binding site" evidence="5">
    <location>
        <begin position="269"/>
        <end position="275"/>
    </location>
    <ligand>
        <name>S-adenosyl-L-methionine</name>
        <dbReference type="ChEBI" id="CHEBI:59789"/>
    </ligand>
</feature>
<dbReference type="eggNOG" id="COG0144">
    <property type="taxonomic scope" value="Bacteria"/>
</dbReference>
<accession>E0TGE4</accession>
<evidence type="ECO:0000256" key="1">
    <source>
        <dbReference type="ARBA" id="ARBA00022603"/>
    </source>
</evidence>
<dbReference type="KEGG" id="pbr:PB2503_05572"/>
<dbReference type="Pfam" id="PF01029">
    <property type="entry name" value="NusB"/>
    <property type="match status" value="1"/>
</dbReference>
<dbReference type="InterPro" id="IPR023267">
    <property type="entry name" value="RCMT"/>
</dbReference>
<keyword evidence="9" id="KW-1185">Reference proteome</keyword>
<feature type="binding site" evidence="5">
    <location>
        <position position="290"/>
    </location>
    <ligand>
        <name>S-adenosyl-L-methionine</name>
        <dbReference type="ChEBI" id="CHEBI:59789"/>
    </ligand>
</feature>
<feature type="binding site" evidence="5">
    <location>
        <position position="332"/>
    </location>
    <ligand>
        <name>S-adenosyl-L-methionine</name>
        <dbReference type="ChEBI" id="CHEBI:59789"/>
    </ligand>
</feature>
<dbReference type="InterPro" id="IPR006027">
    <property type="entry name" value="NusB_RsmB_TIM44"/>
</dbReference>
<dbReference type="PROSITE" id="PS51686">
    <property type="entry name" value="SAM_MT_RSMB_NOP"/>
    <property type="match status" value="1"/>
</dbReference>
<dbReference type="AlphaFoldDB" id="E0TGE4"/>
<dbReference type="EMBL" id="CP002156">
    <property type="protein sequence ID" value="ADM09187.1"/>
    <property type="molecule type" value="Genomic_DNA"/>
</dbReference>
<dbReference type="InterPro" id="IPR029063">
    <property type="entry name" value="SAM-dependent_MTases_sf"/>
</dbReference>
<keyword evidence="1 5" id="KW-0489">Methyltransferase</keyword>
<feature type="domain" description="SAM-dependent MTase RsmB/NOP-type" evidence="7">
    <location>
        <begin position="164"/>
        <end position="454"/>
    </location>
</feature>
<evidence type="ECO:0000256" key="6">
    <source>
        <dbReference type="SAM" id="MobiDB-lite"/>
    </source>
</evidence>
<dbReference type="Pfam" id="PF01189">
    <property type="entry name" value="Methyltr_RsmB-F"/>
    <property type="match status" value="1"/>
</dbReference>
<feature type="binding site" evidence="5">
    <location>
        <position position="316"/>
    </location>
    <ligand>
        <name>S-adenosyl-L-methionine</name>
        <dbReference type="ChEBI" id="CHEBI:59789"/>
    </ligand>
</feature>
<proteinExistence type="inferred from homology"/>
<keyword evidence="2 5" id="KW-0808">Transferase</keyword>
<dbReference type="CDD" id="cd02440">
    <property type="entry name" value="AdoMet_MTases"/>
    <property type="match status" value="1"/>
</dbReference>
<dbReference type="GO" id="GO:0003723">
    <property type="term" value="F:RNA binding"/>
    <property type="evidence" value="ECO:0007669"/>
    <property type="project" value="UniProtKB-UniRule"/>
</dbReference>
<keyword evidence="4 5" id="KW-0694">RNA-binding</keyword>
<evidence type="ECO:0000313" key="8">
    <source>
        <dbReference type="EMBL" id="ADM09187.1"/>
    </source>
</evidence>
<gene>
    <name evidence="8" type="ordered locus">PB2503_05572</name>
</gene>
<dbReference type="Gene3D" id="3.40.50.150">
    <property type="entry name" value="Vaccinia Virus protein VP39"/>
    <property type="match status" value="1"/>
</dbReference>
<dbReference type="PANTHER" id="PTHR22807">
    <property type="entry name" value="NOP2 YEAST -RELATED NOL1/NOP2/FMU SUN DOMAIN-CONTAINING"/>
    <property type="match status" value="1"/>
</dbReference>
<dbReference type="GO" id="GO:0008173">
    <property type="term" value="F:RNA methyltransferase activity"/>
    <property type="evidence" value="ECO:0007669"/>
    <property type="project" value="InterPro"/>
</dbReference>
<dbReference type="eggNOG" id="COG0781">
    <property type="taxonomic scope" value="Bacteria"/>
</dbReference>
<feature type="active site" description="Nucleophile" evidence="5">
    <location>
        <position position="385"/>
    </location>
</feature>
<dbReference type="Gene3D" id="1.10.940.10">
    <property type="entry name" value="NusB-like"/>
    <property type="match status" value="1"/>
</dbReference>
<dbReference type="InterPro" id="IPR035926">
    <property type="entry name" value="NusB-like_sf"/>
</dbReference>
<dbReference type="PRINTS" id="PR02008">
    <property type="entry name" value="RCMTFAMILY"/>
</dbReference>
<evidence type="ECO:0000256" key="4">
    <source>
        <dbReference type="ARBA" id="ARBA00022884"/>
    </source>
</evidence>
<dbReference type="InterPro" id="IPR001678">
    <property type="entry name" value="MeTrfase_RsmB-F_NOP2_dom"/>
</dbReference>
<dbReference type="GO" id="GO:0001510">
    <property type="term" value="P:RNA methylation"/>
    <property type="evidence" value="ECO:0007669"/>
    <property type="project" value="InterPro"/>
</dbReference>
<sequence>MPRSFPVPPHRFTRSSTLTPAPSDEPGLPARRAALDILLAIRRGQALDMAMAESEAFEDLEGADRGFARTLIMAVLRRQNTLDEAYGTFLDRPLKSTQGTVITLLRLAAAQILLLGVPPHAATATTVDLAKERRDSAGFAKLLNALCRRMVEKGPSLIEDYPPRTDVPGWLWRRLERHYGAKTARRLAAAFVQEPALDLTPKDPKERERLATALEAHPLGPVSLRRTAGGRIEDLPGYTEGDWWIQDLAAALPISLLGDLTGQRVYDLCAAPGGKTAQLAAAGAHVTAVDISAKRLRRLEDNLARLGLRADTFVGDVLGFSPDEPADLVVLDAPCTATGTVRRHPDLLWSKKEEDVAELSALQDQMLHHAARLVRPGGRLMFITCSLLAEEGEDRSRAFLSRHSQFTAEPLSDDEKERLGPLNAAKDGHLRTRPDLIADAGGMDGFYAARFTRQD</sequence>
<dbReference type="InterPro" id="IPR049560">
    <property type="entry name" value="MeTrfase_RsmB-F_NOP2_cat"/>
</dbReference>
<reference evidence="8 9" key="2">
    <citation type="journal article" date="2011" name="J. Bacteriol.">
        <title>Complete genome sequence of strain HTCC2503T of Parvularcula bermudensis, the type species of the order "Parvularculales" in the class Alphaproteobacteria.</title>
        <authorList>
            <person name="Oh H.M."/>
            <person name="Kang I."/>
            <person name="Vergin K.L."/>
            <person name="Kang D."/>
            <person name="Rhee K.H."/>
            <person name="Giovannoni S.J."/>
            <person name="Cho J.C."/>
        </authorList>
    </citation>
    <scope>NUCLEOTIDE SEQUENCE [LARGE SCALE GENOMIC DNA]</scope>
    <source>
        <strain evidence="9">ATCC BAA-594 / HTCC2503 / KCTC 12087</strain>
    </source>
</reference>
<evidence type="ECO:0000256" key="3">
    <source>
        <dbReference type="ARBA" id="ARBA00022691"/>
    </source>
</evidence>
<evidence type="ECO:0000256" key="2">
    <source>
        <dbReference type="ARBA" id="ARBA00022679"/>
    </source>
</evidence>
<organism evidence="8 9">
    <name type="scientific">Parvularcula bermudensis (strain ATCC BAA-594 / HTCC2503 / KCTC 12087)</name>
    <dbReference type="NCBI Taxonomy" id="314260"/>
    <lineage>
        <taxon>Bacteria</taxon>
        <taxon>Pseudomonadati</taxon>
        <taxon>Pseudomonadota</taxon>
        <taxon>Alphaproteobacteria</taxon>
        <taxon>Parvularculales</taxon>
        <taxon>Parvularculaceae</taxon>
        <taxon>Parvularcula</taxon>
    </lineage>
</organism>
<protein>
    <submittedName>
        <fullName evidence="8">tRNA and rRNA cytosine-C5-methylase-like protein</fullName>
    </submittedName>
</protein>
<dbReference type="SUPFAM" id="SSF53335">
    <property type="entry name" value="S-adenosyl-L-methionine-dependent methyltransferases"/>
    <property type="match status" value="1"/>
</dbReference>
<dbReference type="HOGENOM" id="CLU_005316_0_4_5"/>
<keyword evidence="3 5" id="KW-0949">S-adenosyl-L-methionine</keyword>
<dbReference type="GO" id="GO:0006355">
    <property type="term" value="P:regulation of DNA-templated transcription"/>
    <property type="evidence" value="ECO:0007669"/>
    <property type="project" value="InterPro"/>
</dbReference>
<dbReference type="STRING" id="314260.PB2503_05572"/>
<dbReference type="SUPFAM" id="SSF48013">
    <property type="entry name" value="NusB-like"/>
    <property type="match status" value="1"/>
</dbReference>
<evidence type="ECO:0000313" key="9">
    <source>
        <dbReference type="Proteomes" id="UP000001302"/>
    </source>
</evidence>
<dbReference type="PANTHER" id="PTHR22807:SF61">
    <property type="entry name" value="NOL1_NOP2_SUN FAMILY PROTEIN _ ANTITERMINATION NUSB DOMAIN-CONTAINING PROTEIN"/>
    <property type="match status" value="1"/>
</dbReference>
<evidence type="ECO:0000256" key="5">
    <source>
        <dbReference type="PROSITE-ProRule" id="PRU01023"/>
    </source>
</evidence>
<comment type="similarity">
    <text evidence="5">Belongs to the class I-like SAM-binding methyltransferase superfamily. RsmB/NOP family.</text>
</comment>